<dbReference type="Proteomes" id="UP000030643">
    <property type="component" value="Unassembled WGS sequence"/>
</dbReference>
<evidence type="ECO:0000313" key="3">
    <source>
        <dbReference type="Proteomes" id="UP000030643"/>
    </source>
</evidence>
<feature type="transmembrane region" description="Helical" evidence="1">
    <location>
        <begin position="13"/>
        <end position="32"/>
    </location>
</feature>
<evidence type="ECO:0000256" key="1">
    <source>
        <dbReference type="SAM" id="Phobius"/>
    </source>
</evidence>
<sequence>MDKILEWLMGLDITTALTTLGGLATAIGTIIVSHNSVKKSNFEHNDKIMIELENVQNSLQVVTLETVRTELNQAIDHNYGDEIISHLYSRYKMLGGNSYMTQKVKDYFENRVEEWEK</sequence>
<keyword evidence="1" id="KW-1133">Transmembrane helix</keyword>
<keyword evidence="1" id="KW-0472">Membrane</keyword>
<gene>
    <name evidence="2" type="ORF">WOSG25_410020</name>
</gene>
<reference evidence="3" key="1">
    <citation type="journal article" date="2014" name="Genome Announc.">
        <title>Draft genome sequence of Weissella oryzae SG25T, isolated from fermented rice grains.</title>
        <authorList>
            <person name="Tanizawa Y."/>
            <person name="Fujisawa T."/>
            <person name="Mochizuki T."/>
            <person name="Kaminuma E."/>
            <person name="Suzuki Y."/>
            <person name="Nakamura Y."/>
            <person name="Tohno M."/>
        </authorList>
    </citation>
    <scope>NUCLEOTIDE SEQUENCE [LARGE SCALE GENOMIC DNA]</scope>
    <source>
        <strain evidence="3">DSM 25784 / JCM 18191 / LMG 30913 / SG25</strain>
    </source>
</reference>
<organism evidence="2 3">
    <name type="scientific">Weissella oryzae (strain DSM 25784 / JCM 18191 / LMG 30913 / SG25)</name>
    <dbReference type="NCBI Taxonomy" id="1329250"/>
    <lineage>
        <taxon>Bacteria</taxon>
        <taxon>Bacillati</taxon>
        <taxon>Bacillota</taxon>
        <taxon>Bacilli</taxon>
        <taxon>Lactobacillales</taxon>
        <taxon>Lactobacillaceae</taxon>
        <taxon>Weissella</taxon>
    </lineage>
</organism>
<keyword evidence="3" id="KW-1185">Reference proteome</keyword>
<evidence type="ECO:0000313" key="2">
    <source>
        <dbReference type="EMBL" id="GAK32112.1"/>
    </source>
</evidence>
<protein>
    <submittedName>
        <fullName evidence="2">Uncharacterized protein</fullName>
    </submittedName>
</protein>
<dbReference type="AlphaFoldDB" id="A0A069CXL8"/>
<keyword evidence="1" id="KW-0812">Transmembrane</keyword>
<proteinExistence type="predicted"/>
<name>A0A069CXL8_WEIOS</name>
<dbReference type="OrthoDB" id="2243541at2"/>
<dbReference type="RefSeq" id="WP_045477376.1">
    <property type="nucleotide sequence ID" value="NZ_DF820524.1"/>
</dbReference>
<dbReference type="EMBL" id="DF820524">
    <property type="protein sequence ID" value="GAK32112.1"/>
    <property type="molecule type" value="Genomic_DNA"/>
</dbReference>
<accession>A0A069CXL8</accession>